<accession>A0A5M8PPP8</accession>
<feature type="compositionally biased region" description="Polar residues" evidence="7">
    <location>
        <begin position="239"/>
        <end position="253"/>
    </location>
</feature>
<keyword evidence="2 8" id="KW-0812">Transmembrane</keyword>
<evidence type="ECO:0000313" key="11">
    <source>
        <dbReference type="EMBL" id="KAA6411474.1"/>
    </source>
</evidence>
<evidence type="ECO:0000256" key="3">
    <source>
        <dbReference type="ARBA" id="ARBA00022729"/>
    </source>
</evidence>
<dbReference type="PROSITE" id="PS51257">
    <property type="entry name" value="PROKAR_LIPOPROTEIN"/>
    <property type="match status" value="1"/>
</dbReference>
<evidence type="ECO:0000256" key="4">
    <source>
        <dbReference type="ARBA" id="ARBA00022989"/>
    </source>
</evidence>
<feature type="region of interest" description="Disordered" evidence="7">
    <location>
        <begin position="175"/>
        <end position="195"/>
    </location>
</feature>
<evidence type="ECO:0000259" key="10">
    <source>
        <dbReference type="PROSITE" id="PS51212"/>
    </source>
</evidence>
<sequence length="292" mass="29959">MRSLSQQIVVTITSLLVAAQPILAQTSQGCFTSSTGLQDQGTYLYQSTGYCQKACVALNLPVYATTGGADCWCGSQLPPANSKTSDSACSKPCQGFPAQICGGDNAWSVALTGIGGVVSNAPEESSSSTLSAYNAASSTPQTATPQTTAAPVASTTLKSAPSVVTVGNTVVVTAPGETTTAPAPTAEKGKSKGPNTAGIAAGVVVGFAAVCAIAGGLFLFVRHRRRRAVEEEYKHNASINNFTGSQKPSTPGSVSDARLEPSVMQRRQSDGSIADNQDYSRRILKVMNPDGT</sequence>
<dbReference type="GO" id="GO:0005886">
    <property type="term" value="C:plasma membrane"/>
    <property type="evidence" value="ECO:0007669"/>
    <property type="project" value="TreeGrafter"/>
</dbReference>
<organism evidence="11 12">
    <name type="scientific">Lasallia pustulata</name>
    <dbReference type="NCBI Taxonomy" id="136370"/>
    <lineage>
        <taxon>Eukaryota</taxon>
        <taxon>Fungi</taxon>
        <taxon>Dikarya</taxon>
        <taxon>Ascomycota</taxon>
        <taxon>Pezizomycotina</taxon>
        <taxon>Lecanoromycetes</taxon>
        <taxon>OSLEUM clade</taxon>
        <taxon>Umbilicariomycetidae</taxon>
        <taxon>Umbilicariales</taxon>
        <taxon>Umbilicariaceae</taxon>
        <taxon>Lasallia</taxon>
    </lineage>
</organism>
<evidence type="ECO:0000256" key="9">
    <source>
        <dbReference type="SAM" id="SignalP"/>
    </source>
</evidence>
<reference evidence="11 12" key="1">
    <citation type="submission" date="2019-09" db="EMBL/GenBank/DDBJ databases">
        <title>The hologenome of the rock-dwelling lichen Lasallia pustulata.</title>
        <authorList>
            <person name="Greshake Tzovaras B."/>
            <person name="Segers F."/>
            <person name="Bicker A."/>
            <person name="Dal Grande F."/>
            <person name="Otte J."/>
            <person name="Hankeln T."/>
            <person name="Schmitt I."/>
            <person name="Ebersberger I."/>
        </authorList>
    </citation>
    <scope>NUCLEOTIDE SEQUENCE [LARGE SCALE GENOMIC DNA]</scope>
    <source>
        <strain evidence="11">A1-1</strain>
    </source>
</reference>
<feature type="chain" id="PRO_5024449794" description="WSC domain-containing protein" evidence="9">
    <location>
        <begin position="25"/>
        <end position="292"/>
    </location>
</feature>
<dbReference type="SMART" id="SM00321">
    <property type="entry name" value="WSC"/>
    <property type="match status" value="1"/>
</dbReference>
<gene>
    <name evidence="11" type="ORF">FRX48_04754</name>
</gene>
<dbReference type="InterPro" id="IPR002889">
    <property type="entry name" value="WSC_carb-bd"/>
</dbReference>
<dbReference type="Pfam" id="PF01822">
    <property type="entry name" value="WSC"/>
    <property type="match status" value="1"/>
</dbReference>
<dbReference type="EMBL" id="VXIT01000007">
    <property type="protein sequence ID" value="KAA6411474.1"/>
    <property type="molecule type" value="Genomic_DNA"/>
</dbReference>
<evidence type="ECO:0000313" key="12">
    <source>
        <dbReference type="Proteomes" id="UP000324767"/>
    </source>
</evidence>
<feature type="region of interest" description="Disordered" evidence="7">
    <location>
        <begin position="129"/>
        <end position="150"/>
    </location>
</feature>
<dbReference type="CDD" id="cd12087">
    <property type="entry name" value="TM_EGFR-like"/>
    <property type="match status" value="1"/>
</dbReference>
<keyword evidence="6" id="KW-0325">Glycoprotein</keyword>
<dbReference type="PANTHER" id="PTHR24269:SF16">
    <property type="entry name" value="PROTEIN SLG1"/>
    <property type="match status" value="1"/>
</dbReference>
<keyword evidence="3 9" id="KW-0732">Signal</keyword>
<feature type="compositionally biased region" description="Low complexity" evidence="7">
    <location>
        <begin position="175"/>
        <end position="186"/>
    </location>
</feature>
<keyword evidence="5 8" id="KW-0472">Membrane</keyword>
<protein>
    <recommendedName>
        <fullName evidence="10">WSC domain-containing protein</fullName>
    </recommendedName>
</protein>
<comment type="subcellular location">
    <subcellularLocation>
        <location evidence="1">Membrane</location>
        <topology evidence="1">Single-pass membrane protein</topology>
    </subcellularLocation>
</comment>
<keyword evidence="4 8" id="KW-1133">Transmembrane helix</keyword>
<comment type="caution">
    <text evidence="11">The sequence shown here is derived from an EMBL/GenBank/DDBJ whole genome shotgun (WGS) entry which is preliminary data.</text>
</comment>
<dbReference type="OrthoDB" id="2019572at2759"/>
<evidence type="ECO:0000256" key="2">
    <source>
        <dbReference type="ARBA" id="ARBA00022692"/>
    </source>
</evidence>
<proteinExistence type="predicted"/>
<dbReference type="AlphaFoldDB" id="A0A5M8PPP8"/>
<feature type="compositionally biased region" description="Low complexity" evidence="7">
    <location>
        <begin position="135"/>
        <end position="150"/>
    </location>
</feature>
<dbReference type="PANTHER" id="PTHR24269">
    <property type="entry name" value="KREMEN PROTEIN"/>
    <property type="match status" value="1"/>
</dbReference>
<evidence type="ECO:0000256" key="5">
    <source>
        <dbReference type="ARBA" id="ARBA00023136"/>
    </source>
</evidence>
<feature type="transmembrane region" description="Helical" evidence="8">
    <location>
        <begin position="197"/>
        <end position="221"/>
    </location>
</feature>
<dbReference type="InterPro" id="IPR051836">
    <property type="entry name" value="Kremen_rcpt"/>
</dbReference>
<name>A0A5M8PPP8_9LECA</name>
<feature type="domain" description="WSC" evidence="10">
    <location>
        <begin position="24"/>
        <end position="113"/>
    </location>
</feature>
<dbReference type="Proteomes" id="UP000324767">
    <property type="component" value="Unassembled WGS sequence"/>
</dbReference>
<evidence type="ECO:0000256" key="1">
    <source>
        <dbReference type="ARBA" id="ARBA00004167"/>
    </source>
</evidence>
<evidence type="ECO:0000256" key="8">
    <source>
        <dbReference type="SAM" id="Phobius"/>
    </source>
</evidence>
<dbReference type="PROSITE" id="PS51212">
    <property type="entry name" value="WSC"/>
    <property type="match status" value="1"/>
</dbReference>
<feature type="region of interest" description="Disordered" evidence="7">
    <location>
        <begin position="239"/>
        <end position="280"/>
    </location>
</feature>
<feature type="signal peptide" evidence="9">
    <location>
        <begin position="1"/>
        <end position="24"/>
    </location>
</feature>
<evidence type="ECO:0000256" key="6">
    <source>
        <dbReference type="ARBA" id="ARBA00023180"/>
    </source>
</evidence>
<evidence type="ECO:0000256" key="7">
    <source>
        <dbReference type="SAM" id="MobiDB-lite"/>
    </source>
</evidence>